<proteinExistence type="predicted"/>
<accession>A0A1W0A6G2</accession>
<name>A0A1W0A6G2_9STRA</name>
<dbReference type="InterPro" id="IPR016024">
    <property type="entry name" value="ARM-type_fold"/>
</dbReference>
<dbReference type="OrthoDB" id="67883at2759"/>
<evidence type="ECO:0000313" key="1">
    <source>
        <dbReference type="EMBL" id="OQS05845.1"/>
    </source>
</evidence>
<gene>
    <name evidence="1" type="ORF">THRCLA_20514</name>
</gene>
<comment type="caution">
    <text evidence="1">The sequence shown here is derived from an EMBL/GenBank/DDBJ whole genome shotgun (WGS) entry which is preliminary data.</text>
</comment>
<sequence>MGSAVSMLRADIQAHTAVANLYPLYIEPNLYAARYFLETCEDGEGIKPSERDNANVLDKLSQLKEYEVSTEVELLGENEHTIQTLLRVVATYRAMIPAPEFDTKKKYLARFRRPEPFPEYYEPVAEYDILRCQISVLRITLRCLRIITIIKDVKEYIYNQSDCIGIFNRIVDENPLDEFIRKDVKAIFKNLYAGDQSIKRMETASINVTVELMNDYEDSAPVQLAAIKRLHFLICEIEDLTHAQNEILTNEAIQSIGRALKRFPETYFDIYAHACRLFVVLISPNRLKNDDEMGVPHDGIDVAKEKTHD</sequence>
<evidence type="ECO:0000313" key="2">
    <source>
        <dbReference type="Proteomes" id="UP000243217"/>
    </source>
</evidence>
<dbReference type="EMBL" id="JNBS01000409">
    <property type="protein sequence ID" value="OQS05845.1"/>
    <property type="molecule type" value="Genomic_DNA"/>
</dbReference>
<dbReference type="AlphaFoldDB" id="A0A1W0A6G2"/>
<dbReference type="Proteomes" id="UP000243217">
    <property type="component" value="Unassembled WGS sequence"/>
</dbReference>
<dbReference type="SUPFAM" id="SSF48371">
    <property type="entry name" value="ARM repeat"/>
    <property type="match status" value="1"/>
</dbReference>
<organism evidence="1 2">
    <name type="scientific">Thraustotheca clavata</name>
    <dbReference type="NCBI Taxonomy" id="74557"/>
    <lineage>
        <taxon>Eukaryota</taxon>
        <taxon>Sar</taxon>
        <taxon>Stramenopiles</taxon>
        <taxon>Oomycota</taxon>
        <taxon>Saprolegniomycetes</taxon>
        <taxon>Saprolegniales</taxon>
        <taxon>Achlyaceae</taxon>
        <taxon>Thraustotheca</taxon>
    </lineage>
</organism>
<protein>
    <submittedName>
        <fullName evidence="1">Uncharacterized protein</fullName>
    </submittedName>
</protein>
<reference evidence="1 2" key="1">
    <citation type="journal article" date="2014" name="Genome Biol. Evol.">
        <title>The secreted proteins of Achlya hypogyna and Thraustotheca clavata identify the ancestral oomycete secretome and reveal gene acquisitions by horizontal gene transfer.</title>
        <authorList>
            <person name="Misner I."/>
            <person name="Blouin N."/>
            <person name="Leonard G."/>
            <person name="Richards T.A."/>
            <person name="Lane C.E."/>
        </authorList>
    </citation>
    <scope>NUCLEOTIDE SEQUENCE [LARGE SCALE GENOMIC DNA]</scope>
    <source>
        <strain evidence="1 2">ATCC 34112</strain>
    </source>
</reference>
<keyword evidence="2" id="KW-1185">Reference proteome</keyword>